<feature type="non-terminal residue" evidence="2">
    <location>
        <position position="328"/>
    </location>
</feature>
<feature type="region of interest" description="Disordered" evidence="1">
    <location>
        <begin position="1"/>
        <end position="41"/>
    </location>
</feature>
<comment type="caution">
    <text evidence="2">The sequence shown here is derived from an EMBL/GenBank/DDBJ whole genome shotgun (WGS) entry which is preliminary data.</text>
</comment>
<accession>A0A0F9JY69</accession>
<name>A0A0F9JY69_9ZZZZ</name>
<sequence length="328" mass="33692">MSEHKGNIVYNDDGTPNWIATQQRDAGGTGGGNRGAPTGSITIEGSEFWTYADGSTSPKTSAQTEAGGSFVGDTVVGPNGTLWPIGDRPGALPGAAPGLSDTAGGTNIGNMSGLGQFLTVTDPDTGKTFDLPPGQYQLGSGDAISVGPNGLASSIDPKLLAGDSGGPSRVGVQAPDPYGAALLRFKHYDALIERGDITAEDAADAWQRDFDEITANSRIAAERVAAEQRLQDTATRRGELQFDILRSSLPEGTNLNLGPAGVVPSNVVNMQDILTQGLPSLPEQYAGIGDQLQPITGLPEVAPRELPPASLLDPMLGLADKTAAGSMG</sequence>
<protein>
    <submittedName>
        <fullName evidence="2">Uncharacterized protein</fullName>
    </submittedName>
</protein>
<gene>
    <name evidence="2" type="ORF">LCGC14_1397300</name>
</gene>
<proteinExistence type="predicted"/>
<reference evidence="2" key="1">
    <citation type="journal article" date="2015" name="Nature">
        <title>Complex archaea that bridge the gap between prokaryotes and eukaryotes.</title>
        <authorList>
            <person name="Spang A."/>
            <person name="Saw J.H."/>
            <person name="Jorgensen S.L."/>
            <person name="Zaremba-Niedzwiedzka K."/>
            <person name="Martijn J."/>
            <person name="Lind A.E."/>
            <person name="van Eijk R."/>
            <person name="Schleper C."/>
            <person name="Guy L."/>
            <person name="Ettema T.J."/>
        </authorList>
    </citation>
    <scope>NUCLEOTIDE SEQUENCE</scope>
</reference>
<dbReference type="AlphaFoldDB" id="A0A0F9JY69"/>
<dbReference type="EMBL" id="LAZR01009091">
    <property type="protein sequence ID" value="KKM74739.1"/>
    <property type="molecule type" value="Genomic_DNA"/>
</dbReference>
<organism evidence="2">
    <name type="scientific">marine sediment metagenome</name>
    <dbReference type="NCBI Taxonomy" id="412755"/>
    <lineage>
        <taxon>unclassified sequences</taxon>
        <taxon>metagenomes</taxon>
        <taxon>ecological metagenomes</taxon>
    </lineage>
</organism>
<evidence type="ECO:0000256" key="1">
    <source>
        <dbReference type="SAM" id="MobiDB-lite"/>
    </source>
</evidence>
<evidence type="ECO:0000313" key="2">
    <source>
        <dbReference type="EMBL" id="KKM74739.1"/>
    </source>
</evidence>